<proteinExistence type="predicted"/>
<evidence type="ECO:0000256" key="1">
    <source>
        <dbReference type="SAM" id="Phobius"/>
    </source>
</evidence>
<dbReference type="EMBL" id="SDRB02002105">
    <property type="protein sequence ID" value="THG20119.1"/>
    <property type="molecule type" value="Genomic_DNA"/>
</dbReference>
<keyword evidence="1" id="KW-1133">Transmembrane helix</keyword>
<feature type="transmembrane region" description="Helical" evidence="1">
    <location>
        <begin position="69"/>
        <end position="99"/>
    </location>
</feature>
<dbReference type="Proteomes" id="UP000306102">
    <property type="component" value="Unassembled WGS sequence"/>
</dbReference>
<evidence type="ECO:0000259" key="2">
    <source>
        <dbReference type="Pfam" id="PF12222"/>
    </source>
</evidence>
<feature type="domain" description="Peptide N-acetyl-beta-D-glucosaminyl asparaginase amidase A N-terminal" evidence="2">
    <location>
        <begin position="172"/>
        <end position="502"/>
    </location>
</feature>
<evidence type="ECO:0000313" key="4">
    <source>
        <dbReference type="Proteomes" id="UP000306102"/>
    </source>
</evidence>
<evidence type="ECO:0000313" key="3">
    <source>
        <dbReference type="EMBL" id="THG20119.1"/>
    </source>
</evidence>
<gene>
    <name evidence="3" type="ORF">TEA_026079</name>
</gene>
<dbReference type="InterPro" id="IPR056948">
    <property type="entry name" value="PNGaseA_N"/>
</dbReference>
<keyword evidence="1" id="KW-0812">Transmembrane</keyword>
<dbReference type="PANTHER" id="PTHR31104">
    <property type="entry name" value="PEPTIDE-N4-(N-ACETYL-BETA-GLUCOSAMINYL)ASPARAGINE AMIDASE A PROTEIN"/>
    <property type="match status" value="1"/>
</dbReference>
<protein>
    <recommendedName>
        <fullName evidence="2">Peptide N-acetyl-beta-D-glucosaminyl asparaginase amidase A N-terminal domain-containing protein</fullName>
    </recommendedName>
</protein>
<dbReference type="Pfam" id="PF12222">
    <property type="entry name" value="PNGaseA"/>
    <property type="match status" value="1"/>
</dbReference>
<dbReference type="Pfam" id="PF25156">
    <property type="entry name" value="PNGase_A_C"/>
    <property type="match status" value="1"/>
</dbReference>
<keyword evidence="1" id="KW-0472">Membrane</keyword>
<reference evidence="3 4" key="1">
    <citation type="journal article" date="2018" name="Proc. Natl. Acad. Sci. U.S.A.">
        <title>Draft genome sequence of Camellia sinensis var. sinensis provides insights into the evolution of the tea genome and tea quality.</title>
        <authorList>
            <person name="Wei C."/>
            <person name="Yang H."/>
            <person name="Wang S."/>
            <person name="Zhao J."/>
            <person name="Liu C."/>
            <person name="Gao L."/>
            <person name="Xia E."/>
            <person name="Lu Y."/>
            <person name="Tai Y."/>
            <person name="She G."/>
            <person name="Sun J."/>
            <person name="Cao H."/>
            <person name="Tong W."/>
            <person name="Gao Q."/>
            <person name="Li Y."/>
            <person name="Deng W."/>
            <person name="Jiang X."/>
            <person name="Wang W."/>
            <person name="Chen Q."/>
            <person name="Zhang S."/>
            <person name="Li H."/>
            <person name="Wu J."/>
            <person name="Wang P."/>
            <person name="Li P."/>
            <person name="Shi C."/>
            <person name="Zheng F."/>
            <person name="Jian J."/>
            <person name="Huang B."/>
            <person name="Shan D."/>
            <person name="Shi M."/>
            <person name="Fang C."/>
            <person name="Yue Y."/>
            <person name="Li F."/>
            <person name="Li D."/>
            <person name="Wei S."/>
            <person name="Han B."/>
            <person name="Jiang C."/>
            <person name="Yin Y."/>
            <person name="Xia T."/>
            <person name="Zhang Z."/>
            <person name="Bennetzen J.L."/>
            <person name="Zhao S."/>
            <person name="Wan X."/>
        </authorList>
    </citation>
    <scope>NUCLEOTIDE SEQUENCE [LARGE SCALE GENOMIC DNA]</scope>
    <source>
        <strain evidence="4">cv. Shuchazao</strain>
        <tissue evidence="3">Leaf</tissue>
    </source>
</reference>
<dbReference type="STRING" id="542762.A0A4S4ETD2"/>
<comment type="caution">
    <text evidence="3">The sequence shown here is derived from an EMBL/GenBank/DDBJ whole genome shotgun (WGS) entry which is preliminary data.</text>
</comment>
<accession>A0A4S4ETD2</accession>
<name>A0A4S4ETD2_CAMSN</name>
<keyword evidence="4" id="KW-1185">Reference proteome</keyword>
<dbReference type="AlphaFoldDB" id="A0A4S4ETD2"/>
<dbReference type="InterPro" id="IPR021102">
    <property type="entry name" value="PNGase_A"/>
</dbReference>
<sequence>MVMAALVGEGICNGDGGTGYPHHSPQSGNNTNGYPAAGASYPYAAPPPQAADYYVQPYPDLLATFLRRLFGILIASFIIAATIAFIIAATIVFIVWLILRPRLPKFQSTTHGSLSPPHFLSLPPPPTSLYYRKHPPQTNPLPCFFVFTEFNIDPPLTNYFEVTKPIKLPDTKPCSNLVLNHEFGYTYGKPPVLANYTPPSNCPSHNFSKIVLQWTATCKGRQFDRIFGIWLGGVELLRSCTAEPRRTGIDWTVKKDVSKYYSLLMTNQTLAVYLGNLVDTTYTGVYSVNLTFHFYPAQEVHSSNSVNGYSYESNLGNWVNGFGPGADLILPISRNLPLNDGLWFEIQNSDDLQSKMFDIPQNAYRAVLEVYVSFHEKDEFWYTNVPDEYIDANNLTDLPGNGAFREVVVSLDGMTVGAVWPFTVIYTGGVNPLLWRPISGIGSFDLPSYDIEITPFLGMILDGKTHKFGFSVTNALNVWYIDANLHVWLDKKSVKTEGKLLSHNSLPPVITSVTNFTGLNGNFLTTATRSVSSIGWVRSSHGKITTNSTQSFNYSNFMVMGKDGNLQIVNQMIDFNDTVYANAPSSFTYSIKSFKRFPLYLYSDIVDHGNGTYSSVANLTLGFNEERVRAGDFGFLVSSLKNLQDGQGVILVKGHLVISGLGSTQQAYQYDGSELCYFRFVTSSNYTILYDKEGNSCSKKFQPHLRSGFAKWWHFPARRAFLGSDIRNNKNRH</sequence>
<organism evidence="3 4">
    <name type="scientific">Camellia sinensis var. sinensis</name>
    <name type="common">China tea</name>
    <dbReference type="NCBI Taxonomy" id="542762"/>
    <lineage>
        <taxon>Eukaryota</taxon>
        <taxon>Viridiplantae</taxon>
        <taxon>Streptophyta</taxon>
        <taxon>Embryophyta</taxon>
        <taxon>Tracheophyta</taxon>
        <taxon>Spermatophyta</taxon>
        <taxon>Magnoliopsida</taxon>
        <taxon>eudicotyledons</taxon>
        <taxon>Gunneridae</taxon>
        <taxon>Pentapetalae</taxon>
        <taxon>asterids</taxon>
        <taxon>Ericales</taxon>
        <taxon>Theaceae</taxon>
        <taxon>Camellia</taxon>
    </lineage>
</organism>